<keyword evidence="3" id="KW-0547">Nucleotide-binding</keyword>
<dbReference type="GO" id="GO:0030036">
    <property type="term" value="P:actin cytoskeleton organization"/>
    <property type="evidence" value="ECO:0007669"/>
    <property type="project" value="TreeGrafter"/>
</dbReference>
<dbReference type="GO" id="GO:0005737">
    <property type="term" value="C:cytoplasm"/>
    <property type="evidence" value="ECO:0007669"/>
    <property type="project" value="TreeGrafter"/>
</dbReference>
<reference evidence="6" key="1">
    <citation type="submission" date="2020-11" db="EMBL/GenBank/DDBJ databases">
        <authorList>
            <person name="Tran Van P."/>
        </authorList>
    </citation>
    <scope>NUCLEOTIDE SEQUENCE</scope>
</reference>
<organism evidence="6">
    <name type="scientific">Timema monikensis</name>
    <dbReference type="NCBI Taxonomy" id="170555"/>
    <lineage>
        <taxon>Eukaryota</taxon>
        <taxon>Metazoa</taxon>
        <taxon>Ecdysozoa</taxon>
        <taxon>Arthropoda</taxon>
        <taxon>Hexapoda</taxon>
        <taxon>Insecta</taxon>
        <taxon>Pterygota</taxon>
        <taxon>Neoptera</taxon>
        <taxon>Polyneoptera</taxon>
        <taxon>Phasmatodea</taxon>
        <taxon>Timematodea</taxon>
        <taxon>Timematoidea</taxon>
        <taxon>Timematidae</taxon>
        <taxon>Timema</taxon>
    </lineage>
</organism>
<dbReference type="PANTHER" id="PTHR46485">
    <property type="entry name" value="LIM DOMAIN KINASE 1"/>
    <property type="match status" value="1"/>
</dbReference>
<keyword evidence="5" id="KW-0067">ATP-binding</keyword>
<proteinExistence type="predicted"/>
<evidence type="ECO:0000256" key="3">
    <source>
        <dbReference type="ARBA" id="ARBA00022741"/>
    </source>
</evidence>
<dbReference type="InterPro" id="IPR050940">
    <property type="entry name" value="Actin_reg-Ser/Thr_kinase"/>
</dbReference>
<keyword evidence="4" id="KW-0418">Kinase</keyword>
<evidence type="ECO:0000256" key="1">
    <source>
        <dbReference type="ARBA" id="ARBA00022527"/>
    </source>
</evidence>
<keyword evidence="1" id="KW-0723">Serine/threonine-protein kinase</keyword>
<evidence type="ECO:0000313" key="6">
    <source>
        <dbReference type="EMBL" id="CAD7424308.1"/>
    </source>
</evidence>
<dbReference type="Gene3D" id="3.30.200.20">
    <property type="entry name" value="Phosphorylase Kinase, domain 1"/>
    <property type="match status" value="1"/>
</dbReference>
<evidence type="ECO:0000256" key="5">
    <source>
        <dbReference type="ARBA" id="ARBA00022840"/>
    </source>
</evidence>
<protein>
    <submittedName>
        <fullName evidence="6">Uncharacterized protein</fullName>
    </submittedName>
</protein>
<name>A0A7R9DZ05_9NEOP</name>
<accession>A0A7R9DZ05</accession>
<dbReference type="GO" id="GO:0005634">
    <property type="term" value="C:nucleus"/>
    <property type="evidence" value="ECO:0007669"/>
    <property type="project" value="TreeGrafter"/>
</dbReference>
<dbReference type="AlphaFoldDB" id="A0A7R9DZ05"/>
<sequence>MWDSPVSCDLLWSGRSRVVWVTLVCHVTALVPERRSVLVPLWSLGVAHHLSLGLMILLQRLCPPLDSTMDPPAVDLSFLDRLSSRGRVDLVPDPLLHRRNHSNTALVTSLKDIVLLCQWSNNDNLTCYFVSRNPSPAIQSYSSDSRGWRCARVPVIRARAVSRLPCLPSLRPPPYGVSVAFTGCHVTHRTNGQVMVLKMNQLRSNRPNMLKEVQLMNQLSHPNILGSRFKSWMGVLGGGYTLLSPTQRWCTPSKLPFSSFTRKIFCRHLVYCECDTLDHSTTEVGSFQD</sequence>
<dbReference type="EMBL" id="OB792774">
    <property type="protein sequence ID" value="CAD7424308.1"/>
    <property type="molecule type" value="Genomic_DNA"/>
</dbReference>
<gene>
    <name evidence="6" type="ORF">TMSB3V08_LOCUS1265</name>
</gene>
<dbReference type="GO" id="GO:0005524">
    <property type="term" value="F:ATP binding"/>
    <property type="evidence" value="ECO:0007669"/>
    <property type="project" value="UniProtKB-KW"/>
</dbReference>
<evidence type="ECO:0000256" key="2">
    <source>
        <dbReference type="ARBA" id="ARBA00022679"/>
    </source>
</evidence>
<dbReference type="GO" id="GO:0004674">
    <property type="term" value="F:protein serine/threonine kinase activity"/>
    <property type="evidence" value="ECO:0007669"/>
    <property type="project" value="UniProtKB-KW"/>
</dbReference>
<keyword evidence="2" id="KW-0808">Transferase</keyword>
<evidence type="ECO:0000256" key="4">
    <source>
        <dbReference type="ARBA" id="ARBA00022777"/>
    </source>
</evidence>
<dbReference type="PANTHER" id="PTHR46485:SF5">
    <property type="entry name" value="CENTER DIVIDER, ISOFORM A"/>
    <property type="match status" value="1"/>
</dbReference>